<dbReference type="KEGG" id="tsph:KIH39_25745"/>
<dbReference type="RefSeq" id="WP_213496921.1">
    <property type="nucleotide sequence ID" value="NZ_CP074694.1"/>
</dbReference>
<gene>
    <name evidence="2" type="ORF">KIH39_25745</name>
</gene>
<protein>
    <submittedName>
        <fullName evidence="2">Uncharacterized protein</fullName>
    </submittedName>
</protein>
<evidence type="ECO:0000313" key="3">
    <source>
        <dbReference type="Proteomes" id="UP000676194"/>
    </source>
</evidence>
<sequence length="224" mass="24001">MNIGGPLIVIVIFLVIWVVTQVIRAQSEDNKGYNKRTGNPRSNIGESKPLQQNTGTDIERFLQEIDRLRKKSADAGGTAGTPPPRPSGGGYNPPKPVPTSSSRSTPPRPKPIAQKKPKPVPPPRRPEPVSKPVETSKPYALPPQPPSPITDTTPVLPSAPAPVLESFAAPVVTKIVSLKTADRRVDNQEILSGLESILKTNKGPQLAVILTEILGPPKSARRPS</sequence>
<dbReference type="EMBL" id="CP074694">
    <property type="protein sequence ID" value="QVL32197.1"/>
    <property type="molecule type" value="Genomic_DNA"/>
</dbReference>
<feature type="region of interest" description="Disordered" evidence="1">
    <location>
        <begin position="30"/>
        <end position="157"/>
    </location>
</feature>
<dbReference type="AlphaFoldDB" id="A0A8E6EV66"/>
<evidence type="ECO:0000313" key="2">
    <source>
        <dbReference type="EMBL" id="QVL32197.1"/>
    </source>
</evidence>
<accession>A0A8E6EV66</accession>
<organism evidence="2 3">
    <name type="scientific">Telmatocola sphagniphila</name>
    <dbReference type="NCBI Taxonomy" id="1123043"/>
    <lineage>
        <taxon>Bacteria</taxon>
        <taxon>Pseudomonadati</taxon>
        <taxon>Planctomycetota</taxon>
        <taxon>Planctomycetia</taxon>
        <taxon>Gemmatales</taxon>
        <taxon>Gemmataceae</taxon>
    </lineage>
</organism>
<dbReference type="Proteomes" id="UP000676194">
    <property type="component" value="Chromosome"/>
</dbReference>
<reference evidence="2" key="1">
    <citation type="submission" date="2021-05" db="EMBL/GenBank/DDBJ databases">
        <title>Complete genome sequence of the cellulolytic planctomycete Telmatocola sphagniphila SP2T and characterization of the first cellulase from planctomycetes.</title>
        <authorList>
            <person name="Rakitin A.L."/>
            <person name="Beletsky A.V."/>
            <person name="Naumoff D.G."/>
            <person name="Kulichevskaya I.S."/>
            <person name="Mardanov A.V."/>
            <person name="Ravin N.V."/>
            <person name="Dedysh S.N."/>
        </authorList>
    </citation>
    <scope>NUCLEOTIDE SEQUENCE</scope>
    <source>
        <strain evidence="2">SP2T</strain>
    </source>
</reference>
<feature type="compositionally biased region" description="Polar residues" evidence="1">
    <location>
        <begin position="36"/>
        <end position="56"/>
    </location>
</feature>
<feature type="compositionally biased region" description="Basic and acidic residues" evidence="1">
    <location>
        <begin position="57"/>
        <end position="73"/>
    </location>
</feature>
<evidence type="ECO:0000256" key="1">
    <source>
        <dbReference type="SAM" id="MobiDB-lite"/>
    </source>
</evidence>
<proteinExistence type="predicted"/>
<name>A0A8E6EV66_9BACT</name>
<keyword evidence="3" id="KW-1185">Reference proteome</keyword>